<evidence type="ECO:0000313" key="2">
    <source>
        <dbReference type="EMBL" id="NHO68357.1"/>
    </source>
</evidence>
<protein>
    <submittedName>
        <fullName evidence="2">Transposase</fullName>
    </submittedName>
</protein>
<dbReference type="Proteomes" id="UP000787472">
    <property type="component" value="Unassembled WGS sequence"/>
</dbReference>
<dbReference type="InterPro" id="IPR036515">
    <property type="entry name" value="Transposase_17_sf"/>
</dbReference>
<comment type="caution">
    <text evidence="2">The sequence shown here is derived from an EMBL/GenBank/DDBJ whole genome shotgun (WGS) entry which is preliminary data.</text>
</comment>
<dbReference type="GO" id="GO:0003677">
    <property type="term" value="F:DNA binding"/>
    <property type="evidence" value="ECO:0007669"/>
    <property type="project" value="InterPro"/>
</dbReference>
<dbReference type="RefSeq" id="WP_167192288.1">
    <property type="nucleotide sequence ID" value="NZ_JAAONZ010000029.1"/>
</dbReference>
<dbReference type="Gene3D" id="3.30.70.1290">
    <property type="entry name" value="Transposase IS200-like"/>
    <property type="match status" value="1"/>
</dbReference>
<dbReference type="InterPro" id="IPR002686">
    <property type="entry name" value="Transposase_17"/>
</dbReference>
<feature type="domain" description="Transposase IS200-like" evidence="1">
    <location>
        <begin position="9"/>
        <end position="124"/>
    </location>
</feature>
<dbReference type="SUPFAM" id="SSF143422">
    <property type="entry name" value="Transposase IS200-like"/>
    <property type="match status" value="1"/>
</dbReference>
<dbReference type="AlphaFoldDB" id="A0A9E5T4V6"/>
<evidence type="ECO:0000313" key="3">
    <source>
        <dbReference type="Proteomes" id="UP000787472"/>
    </source>
</evidence>
<proteinExistence type="predicted"/>
<dbReference type="SMART" id="SM01321">
    <property type="entry name" value="Y1_Tnp"/>
    <property type="match status" value="1"/>
</dbReference>
<evidence type="ECO:0000259" key="1">
    <source>
        <dbReference type="SMART" id="SM01321"/>
    </source>
</evidence>
<name>A0A9E5T4V6_9GAMM</name>
<organism evidence="2 3">
    <name type="scientific">Pseudomaricurvus hydrocarbonicus</name>
    <dbReference type="NCBI Taxonomy" id="1470433"/>
    <lineage>
        <taxon>Bacteria</taxon>
        <taxon>Pseudomonadati</taxon>
        <taxon>Pseudomonadota</taxon>
        <taxon>Gammaproteobacteria</taxon>
        <taxon>Cellvibrionales</taxon>
        <taxon>Cellvibrionaceae</taxon>
        <taxon>Pseudomaricurvus</taxon>
    </lineage>
</organism>
<sequence length="237" mass="27763">MARMPRLYLPGCAQHLVQRGNNKEVCFLTYADNKAYLAFLRKAAVQYRVAIHAFVLMSNHVHLLVSPKDEKGVGLMMQSLGRQYVRYFNQKYERTGTLWEGRYKSSLVDSERYLLMVYQYIELNPVRANMVRHASEYPWSSYQYNAVGRKIELITPHDEYLALGVDDQERQANYRSLFRGKMKQVDLQAIREACQRASILGSEKFIKNFEEKTGRKAKSANRGGDRRSIKFRKLRFQ</sequence>
<gene>
    <name evidence="2" type="ORF">G8770_22625</name>
</gene>
<accession>A0A9E5T4V6</accession>
<dbReference type="PANTHER" id="PTHR34322:SF2">
    <property type="entry name" value="TRANSPOSASE IS200-LIKE DOMAIN-CONTAINING PROTEIN"/>
    <property type="match status" value="1"/>
</dbReference>
<dbReference type="GO" id="GO:0006313">
    <property type="term" value="P:DNA transposition"/>
    <property type="evidence" value="ECO:0007669"/>
    <property type="project" value="InterPro"/>
</dbReference>
<dbReference type="PANTHER" id="PTHR34322">
    <property type="entry name" value="TRANSPOSASE, Y1_TNP DOMAIN-CONTAINING"/>
    <property type="match status" value="1"/>
</dbReference>
<reference evidence="2" key="1">
    <citation type="submission" date="2020-03" db="EMBL/GenBank/DDBJ databases">
        <authorList>
            <person name="Guo F."/>
        </authorList>
    </citation>
    <scope>NUCLEOTIDE SEQUENCE</scope>
    <source>
        <strain evidence="2">JCM 30134</strain>
    </source>
</reference>
<keyword evidence="3" id="KW-1185">Reference proteome</keyword>
<dbReference type="GO" id="GO:0004803">
    <property type="term" value="F:transposase activity"/>
    <property type="evidence" value="ECO:0007669"/>
    <property type="project" value="InterPro"/>
</dbReference>
<dbReference type="Pfam" id="PF01797">
    <property type="entry name" value="Y1_Tnp"/>
    <property type="match status" value="1"/>
</dbReference>
<dbReference type="EMBL" id="JAAONZ010000029">
    <property type="protein sequence ID" value="NHO68357.1"/>
    <property type="molecule type" value="Genomic_DNA"/>
</dbReference>